<dbReference type="EMBL" id="UOFL01000249">
    <property type="protein sequence ID" value="VAW82548.1"/>
    <property type="molecule type" value="Genomic_DNA"/>
</dbReference>
<evidence type="ECO:0000313" key="2">
    <source>
        <dbReference type="EMBL" id="VAW82548.1"/>
    </source>
</evidence>
<dbReference type="AlphaFoldDB" id="A0A3B0YNW7"/>
<accession>A0A3B0YNW7</accession>
<gene>
    <name evidence="2" type="ORF">MNBD_GAMMA12-1630</name>
</gene>
<keyword evidence="1" id="KW-0812">Transmembrane</keyword>
<evidence type="ECO:0000256" key="1">
    <source>
        <dbReference type="SAM" id="Phobius"/>
    </source>
</evidence>
<feature type="transmembrane region" description="Helical" evidence="1">
    <location>
        <begin position="56"/>
        <end position="77"/>
    </location>
</feature>
<protein>
    <recommendedName>
        <fullName evidence="3">Acyltransferase 3 domain-containing protein</fullName>
    </recommendedName>
</protein>
<reference evidence="2" key="1">
    <citation type="submission" date="2018-06" db="EMBL/GenBank/DDBJ databases">
        <authorList>
            <person name="Zhirakovskaya E."/>
        </authorList>
    </citation>
    <scope>NUCLEOTIDE SEQUENCE</scope>
</reference>
<sequence length="86" mass="9948">MVQTTRTFDLKQNNFDLLRLLAAMQVVLSHSMHHLEIKMSIPFLGVSIFYYIGKRLVNIDVFLIVGLAISIFADMYYTSNVARYDD</sequence>
<proteinExistence type="predicted"/>
<keyword evidence="1" id="KW-0472">Membrane</keyword>
<name>A0A3B0YNW7_9ZZZZ</name>
<keyword evidence="1" id="KW-1133">Transmembrane helix</keyword>
<organism evidence="2">
    <name type="scientific">hydrothermal vent metagenome</name>
    <dbReference type="NCBI Taxonomy" id="652676"/>
    <lineage>
        <taxon>unclassified sequences</taxon>
        <taxon>metagenomes</taxon>
        <taxon>ecological metagenomes</taxon>
    </lineage>
</organism>
<evidence type="ECO:0008006" key="3">
    <source>
        <dbReference type="Google" id="ProtNLM"/>
    </source>
</evidence>